<evidence type="ECO:0000313" key="2">
    <source>
        <dbReference type="EMBL" id="MDR6513031.1"/>
    </source>
</evidence>
<evidence type="ECO:0000313" key="3">
    <source>
        <dbReference type="Proteomes" id="UP001184150"/>
    </source>
</evidence>
<dbReference type="GO" id="GO:0000428">
    <property type="term" value="C:DNA-directed RNA polymerase complex"/>
    <property type="evidence" value="ECO:0007669"/>
    <property type="project" value="UniProtKB-KW"/>
</dbReference>
<dbReference type="InterPro" id="IPR013249">
    <property type="entry name" value="RNA_pol_sigma70_r4_t2"/>
</dbReference>
<dbReference type="Pfam" id="PF08281">
    <property type="entry name" value="Sigma70_r4_2"/>
    <property type="match status" value="1"/>
</dbReference>
<keyword evidence="3" id="KW-1185">Reference proteome</keyword>
<dbReference type="InterPro" id="IPR013324">
    <property type="entry name" value="RNA_pol_sigma_r3/r4-like"/>
</dbReference>
<keyword evidence="2" id="KW-0804">Transcription</keyword>
<accession>A0ABU1MRQ5</accession>
<dbReference type="InterPro" id="IPR036388">
    <property type="entry name" value="WH-like_DNA-bd_sf"/>
</dbReference>
<reference evidence="2 3" key="1">
    <citation type="submission" date="2023-07" db="EMBL/GenBank/DDBJ databases">
        <title>Sorghum-associated microbial communities from plants grown in Nebraska, USA.</title>
        <authorList>
            <person name="Schachtman D."/>
        </authorList>
    </citation>
    <scope>NUCLEOTIDE SEQUENCE [LARGE SCALE GENOMIC DNA]</scope>
    <source>
        <strain evidence="2 3">DS1027</strain>
    </source>
</reference>
<dbReference type="EMBL" id="JAVDRD010000014">
    <property type="protein sequence ID" value="MDR6513031.1"/>
    <property type="molecule type" value="Genomic_DNA"/>
</dbReference>
<gene>
    <name evidence="2" type="ORF">J2792_003919</name>
</gene>
<sequence>MSRPLPPEWGRPVLPTLSPRAFWRRGQRGLRRMTKRQRAIFAAVRFEGASYAELSQRHGISVEAVQAELAKALSTLTRAVYGHWWQRWWPW</sequence>
<protein>
    <submittedName>
        <fullName evidence="2">DNA-directed RNA polymerase specialized sigma24 family protein</fullName>
    </submittedName>
</protein>
<keyword evidence="2" id="KW-0240">DNA-directed RNA polymerase</keyword>
<proteinExistence type="predicted"/>
<evidence type="ECO:0000259" key="1">
    <source>
        <dbReference type="Pfam" id="PF08281"/>
    </source>
</evidence>
<organism evidence="2 3">
    <name type="scientific">Novosphingobium capsulatum</name>
    <dbReference type="NCBI Taxonomy" id="13688"/>
    <lineage>
        <taxon>Bacteria</taxon>
        <taxon>Pseudomonadati</taxon>
        <taxon>Pseudomonadota</taxon>
        <taxon>Alphaproteobacteria</taxon>
        <taxon>Sphingomonadales</taxon>
        <taxon>Sphingomonadaceae</taxon>
        <taxon>Novosphingobium</taxon>
    </lineage>
</organism>
<name>A0ABU1MRQ5_9SPHN</name>
<feature type="domain" description="RNA polymerase sigma factor 70 region 4 type 2" evidence="1">
    <location>
        <begin position="30"/>
        <end position="76"/>
    </location>
</feature>
<dbReference type="Proteomes" id="UP001184150">
    <property type="component" value="Unassembled WGS sequence"/>
</dbReference>
<comment type="caution">
    <text evidence="2">The sequence shown here is derived from an EMBL/GenBank/DDBJ whole genome shotgun (WGS) entry which is preliminary data.</text>
</comment>
<dbReference type="Gene3D" id="1.10.10.10">
    <property type="entry name" value="Winged helix-like DNA-binding domain superfamily/Winged helix DNA-binding domain"/>
    <property type="match status" value="1"/>
</dbReference>
<dbReference type="SUPFAM" id="SSF88659">
    <property type="entry name" value="Sigma3 and sigma4 domains of RNA polymerase sigma factors"/>
    <property type="match status" value="1"/>
</dbReference>